<protein>
    <submittedName>
        <fullName evidence="1">Uncharacterized protein</fullName>
    </submittedName>
</protein>
<evidence type="ECO:0000313" key="1">
    <source>
        <dbReference type="EMBL" id="KAI8040430.1"/>
    </source>
</evidence>
<proteinExistence type="predicted"/>
<dbReference type="InterPro" id="IPR010512">
    <property type="entry name" value="DUF1091"/>
</dbReference>
<name>A0A9Q0BQR7_9MUSC</name>
<dbReference type="AlphaFoldDB" id="A0A9Q0BQR7"/>
<gene>
    <name evidence="1" type="ORF">M5D96_006373</name>
</gene>
<dbReference type="SMART" id="SM00697">
    <property type="entry name" value="DM8"/>
    <property type="match status" value="2"/>
</dbReference>
<evidence type="ECO:0000313" key="2">
    <source>
        <dbReference type="Proteomes" id="UP001059596"/>
    </source>
</evidence>
<comment type="caution">
    <text evidence="1">The sequence shown here is derived from an EMBL/GenBank/DDBJ whole genome shotgun (WGS) entry which is preliminary data.</text>
</comment>
<sequence>CFPGRGGVFYGLEALQNPHRNVGINVSLYKKSNGYRPHLFNQTLDFCYYMRNPRAHPLIYMMHKVFLSNSNMNHSCPYNFSAILNLILIVELFPNIRGAHFRFTNIDCCTLDSGFVEVKECNLKMVRRNVVGMNFHIALKYGKPIDKIQFNLSIFRKSNLNLGAFKTANNRRIQFLNETLDFCVLGQQLLANKFFKFLMTPLMRFSNVNGTCPIQQDIIVNGFSVDENTIKEIPIPNGDYMFQLRTSLLKKWRTVVRVYATRVDKYSE</sequence>
<reference evidence="1" key="1">
    <citation type="journal article" date="2023" name="Genome Biol. Evol.">
        <title>Long-read-based Genome Assembly of Drosophila gunungcola Reveals Fewer Chemosensory Genes in Flower-breeding Species.</title>
        <authorList>
            <person name="Negi A."/>
            <person name="Liao B.Y."/>
            <person name="Yeh S.D."/>
        </authorList>
    </citation>
    <scope>NUCLEOTIDE SEQUENCE</scope>
    <source>
        <strain evidence="1">Sukarami</strain>
    </source>
</reference>
<dbReference type="Pfam" id="PF06477">
    <property type="entry name" value="DUF1091"/>
    <property type="match status" value="2"/>
</dbReference>
<organism evidence="1 2">
    <name type="scientific">Drosophila gunungcola</name>
    <name type="common">fruit fly</name>
    <dbReference type="NCBI Taxonomy" id="103775"/>
    <lineage>
        <taxon>Eukaryota</taxon>
        <taxon>Metazoa</taxon>
        <taxon>Ecdysozoa</taxon>
        <taxon>Arthropoda</taxon>
        <taxon>Hexapoda</taxon>
        <taxon>Insecta</taxon>
        <taxon>Pterygota</taxon>
        <taxon>Neoptera</taxon>
        <taxon>Endopterygota</taxon>
        <taxon>Diptera</taxon>
        <taxon>Brachycera</taxon>
        <taxon>Muscomorpha</taxon>
        <taxon>Ephydroidea</taxon>
        <taxon>Drosophilidae</taxon>
        <taxon>Drosophila</taxon>
        <taxon>Sophophora</taxon>
    </lineage>
</organism>
<dbReference type="PANTHER" id="PTHR20898:SF0">
    <property type="entry name" value="DAEDALUS ON 3-RELATED"/>
    <property type="match status" value="1"/>
</dbReference>
<accession>A0A9Q0BQR7</accession>
<keyword evidence="2" id="KW-1185">Reference proteome</keyword>
<feature type="non-terminal residue" evidence="1">
    <location>
        <position position="1"/>
    </location>
</feature>
<dbReference type="PANTHER" id="PTHR20898">
    <property type="entry name" value="DAEDALUS ON 3-RELATED-RELATED"/>
    <property type="match status" value="1"/>
</dbReference>
<dbReference type="Proteomes" id="UP001059596">
    <property type="component" value="Unassembled WGS sequence"/>
</dbReference>
<dbReference type="EMBL" id="JAMKOV010000004">
    <property type="protein sequence ID" value="KAI8040430.1"/>
    <property type="molecule type" value="Genomic_DNA"/>
</dbReference>